<dbReference type="InterPro" id="IPR041577">
    <property type="entry name" value="RT_RNaseH_2"/>
</dbReference>
<organism evidence="3 4">
    <name type="scientific">Cordylochernes scorpioides</name>
    <dbReference type="NCBI Taxonomy" id="51811"/>
    <lineage>
        <taxon>Eukaryota</taxon>
        <taxon>Metazoa</taxon>
        <taxon>Ecdysozoa</taxon>
        <taxon>Arthropoda</taxon>
        <taxon>Chelicerata</taxon>
        <taxon>Arachnida</taxon>
        <taxon>Pseudoscorpiones</taxon>
        <taxon>Cheliferoidea</taxon>
        <taxon>Chernetidae</taxon>
        <taxon>Cordylochernes</taxon>
    </lineage>
</organism>
<dbReference type="InterPro" id="IPR050951">
    <property type="entry name" value="Retrovirus_Pol_polyprotein"/>
</dbReference>
<proteinExistence type="predicted"/>
<keyword evidence="1" id="KW-0511">Multifunctional enzyme</keyword>
<sequence length="107" mass="11634">MVLNCLKQAGLCLNAKKCQIGAKTITVLGHEVNGDGIRPDPENIRAVPLISEPILGHFDYSSLTEINYDASSYGIGAVLVQIQNVGKKRTIDYASRTLNKAEQVFNC</sequence>
<accession>A0ABY6LBK5</accession>
<dbReference type="SUPFAM" id="SSF56672">
    <property type="entry name" value="DNA/RNA polymerases"/>
    <property type="match status" value="1"/>
</dbReference>
<dbReference type="InterPro" id="IPR043502">
    <property type="entry name" value="DNA/RNA_pol_sf"/>
</dbReference>
<protein>
    <recommendedName>
        <fullName evidence="2">Reverse transcriptase/retrotransposon-derived protein RNase H-like domain-containing protein</fullName>
    </recommendedName>
</protein>
<evidence type="ECO:0000256" key="1">
    <source>
        <dbReference type="ARBA" id="ARBA00023268"/>
    </source>
</evidence>
<dbReference type="PANTHER" id="PTHR37984:SF5">
    <property type="entry name" value="PROTEIN NYNRIN-LIKE"/>
    <property type="match status" value="1"/>
</dbReference>
<name>A0ABY6LBK5_9ARAC</name>
<dbReference type="InterPro" id="IPR043128">
    <property type="entry name" value="Rev_trsase/Diguanyl_cyclase"/>
</dbReference>
<dbReference type="Proteomes" id="UP001235939">
    <property type="component" value="Chromosome 14"/>
</dbReference>
<feature type="domain" description="Reverse transcriptase/retrotransposon-derived protein RNase H-like" evidence="2">
    <location>
        <begin position="49"/>
        <end position="103"/>
    </location>
</feature>
<reference evidence="3 4" key="1">
    <citation type="submission" date="2022-01" db="EMBL/GenBank/DDBJ databases">
        <title>A chromosomal length assembly of Cordylochernes scorpioides.</title>
        <authorList>
            <person name="Zeh D."/>
            <person name="Zeh J."/>
        </authorList>
    </citation>
    <scope>NUCLEOTIDE SEQUENCE [LARGE SCALE GENOMIC DNA]</scope>
    <source>
        <strain evidence="3">IN4F17</strain>
        <tissue evidence="3">Whole Body</tissue>
    </source>
</reference>
<dbReference type="Pfam" id="PF17919">
    <property type="entry name" value="RT_RNaseH_2"/>
    <property type="match status" value="1"/>
</dbReference>
<evidence type="ECO:0000313" key="4">
    <source>
        <dbReference type="Proteomes" id="UP001235939"/>
    </source>
</evidence>
<dbReference type="Gene3D" id="3.30.70.270">
    <property type="match status" value="1"/>
</dbReference>
<evidence type="ECO:0000259" key="2">
    <source>
        <dbReference type="Pfam" id="PF17919"/>
    </source>
</evidence>
<keyword evidence="4" id="KW-1185">Reference proteome</keyword>
<gene>
    <name evidence="3" type="ORF">LAZ67_14002124</name>
</gene>
<dbReference type="EMBL" id="CP092876">
    <property type="protein sequence ID" value="UYV76830.1"/>
    <property type="molecule type" value="Genomic_DNA"/>
</dbReference>
<evidence type="ECO:0000313" key="3">
    <source>
        <dbReference type="EMBL" id="UYV76830.1"/>
    </source>
</evidence>
<dbReference type="PANTHER" id="PTHR37984">
    <property type="entry name" value="PROTEIN CBG26694"/>
    <property type="match status" value="1"/>
</dbReference>